<dbReference type="GO" id="GO:0016301">
    <property type="term" value="F:kinase activity"/>
    <property type="evidence" value="ECO:0007669"/>
    <property type="project" value="UniProtKB-KW"/>
</dbReference>
<protein>
    <submittedName>
        <fullName evidence="1">Dephospho-CoA kinase</fullName>
    </submittedName>
</protein>
<dbReference type="AlphaFoldDB" id="A0A1C3XKR4"/>
<sequence>MGLIILTGASGSGKTTIAQAIAKNHALEVTVHHFDSIGVPALDVMIQDHGSPEAWQRAKTMEWLARLAPHVRRGEAALLEGQMRMSFVIEAVAAAKINEYKLLLVDCDDAARTHRLTMERGQPELANAEMMNWATYLRNEALTQGCGILDTSRLSIEQSAARVLQHLHG</sequence>
<evidence type="ECO:0000313" key="1">
    <source>
        <dbReference type="EMBL" id="SCB52725.1"/>
    </source>
</evidence>
<keyword evidence="1" id="KW-0808">Transferase</keyword>
<gene>
    <name evidence="1" type="ORF">GA0061101_15418</name>
</gene>
<proteinExistence type="predicted"/>
<evidence type="ECO:0000313" key="2">
    <source>
        <dbReference type="Proteomes" id="UP000199205"/>
    </source>
</evidence>
<accession>A0A1C3XKR4</accession>
<dbReference type="RefSeq" id="WP_092577624.1">
    <property type="nucleotide sequence ID" value="NZ_FMAF01000054.1"/>
</dbReference>
<name>A0A1C3XKR4_9HYPH</name>
<dbReference type="InterPro" id="IPR027417">
    <property type="entry name" value="P-loop_NTPase"/>
</dbReference>
<dbReference type="Gene3D" id="3.40.50.300">
    <property type="entry name" value="P-loop containing nucleotide triphosphate hydrolases"/>
    <property type="match status" value="1"/>
</dbReference>
<dbReference type="EMBL" id="FMAF01000054">
    <property type="protein sequence ID" value="SCB52725.1"/>
    <property type="molecule type" value="Genomic_DNA"/>
</dbReference>
<dbReference type="Proteomes" id="UP000199205">
    <property type="component" value="Unassembled WGS sequence"/>
</dbReference>
<organism evidence="1 2">
    <name type="scientific">Rhizobium lusitanum</name>
    <dbReference type="NCBI Taxonomy" id="293958"/>
    <lineage>
        <taxon>Bacteria</taxon>
        <taxon>Pseudomonadati</taxon>
        <taxon>Pseudomonadota</taxon>
        <taxon>Alphaproteobacteria</taxon>
        <taxon>Hyphomicrobiales</taxon>
        <taxon>Rhizobiaceae</taxon>
        <taxon>Rhizobium/Agrobacterium group</taxon>
        <taxon>Rhizobium</taxon>
    </lineage>
</organism>
<reference evidence="1 2" key="1">
    <citation type="submission" date="2016-08" db="EMBL/GenBank/DDBJ databases">
        <authorList>
            <person name="Seilhamer J.J."/>
        </authorList>
    </citation>
    <scope>NUCLEOTIDE SEQUENCE [LARGE SCALE GENOMIC DNA]</scope>
    <source>
        <strain evidence="1 2">P1-7</strain>
    </source>
</reference>
<keyword evidence="1" id="KW-0418">Kinase</keyword>
<dbReference type="OrthoDB" id="514290at2"/>
<dbReference type="SUPFAM" id="SSF52540">
    <property type="entry name" value="P-loop containing nucleoside triphosphate hydrolases"/>
    <property type="match status" value="1"/>
</dbReference>